<gene>
    <name evidence="2" type="ORF">GZH47_01045</name>
</gene>
<protein>
    <submittedName>
        <fullName evidence="2">WD40 repeat domain-containing protein</fullName>
    </submittedName>
</protein>
<dbReference type="SUPFAM" id="SSF50969">
    <property type="entry name" value="YVTN repeat-like/Quinoprotein amine dehydrogenase"/>
    <property type="match status" value="1"/>
</dbReference>
<reference evidence="2 3" key="1">
    <citation type="submission" date="2020-02" db="EMBL/GenBank/DDBJ databases">
        <title>Paenibacillus sp. nov., isolated from rhizosphere soil of tomato.</title>
        <authorList>
            <person name="Weon H.-Y."/>
            <person name="Lee S.A."/>
        </authorList>
    </citation>
    <scope>NUCLEOTIDE SEQUENCE [LARGE SCALE GENOMIC DNA]</scope>
    <source>
        <strain evidence="2 3">14171R-81</strain>
    </source>
</reference>
<accession>A0A6C0NTR2</accession>
<feature type="signal peptide" evidence="1">
    <location>
        <begin position="1"/>
        <end position="26"/>
    </location>
</feature>
<dbReference type="InterPro" id="IPR011042">
    <property type="entry name" value="6-blade_b-propeller_TolB-like"/>
</dbReference>
<keyword evidence="1" id="KW-0732">Signal</keyword>
<name>A0A6C0NTR2_9BACL</name>
<evidence type="ECO:0000313" key="2">
    <source>
        <dbReference type="EMBL" id="QHW29555.1"/>
    </source>
</evidence>
<feature type="chain" id="PRO_5025429288" evidence="1">
    <location>
        <begin position="27"/>
        <end position="383"/>
    </location>
</feature>
<dbReference type="KEGG" id="prz:GZH47_01045"/>
<dbReference type="AlphaFoldDB" id="A0A6C0NTR2"/>
<evidence type="ECO:0000313" key="3">
    <source>
        <dbReference type="Proteomes" id="UP000479114"/>
    </source>
</evidence>
<dbReference type="PROSITE" id="PS51257">
    <property type="entry name" value="PROKAR_LIPOPROTEIN"/>
    <property type="match status" value="1"/>
</dbReference>
<dbReference type="Gene3D" id="2.120.10.30">
    <property type="entry name" value="TolB, C-terminal domain"/>
    <property type="match status" value="1"/>
</dbReference>
<dbReference type="InterPro" id="IPR011044">
    <property type="entry name" value="Quino_amine_DH_bsu"/>
</dbReference>
<keyword evidence="3" id="KW-1185">Reference proteome</keyword>
<proteinExistence type="predicted"/>
<organism evidence="2 3">
    <name type="scientific">Paenibacillus rhizovicinus</name>
    <dbReference type="NCBI Taxonomy" id="2704463"/>
    <lineage>
        <taxon>Bacteria</taxon>
        <taxon>Bacillati</taxon>
        <taxon>Bacillota</taxon>
        <taxon>Bacilli</taxon>
        <taxon>Bacillales</taxon>
        <taxon>Paenibacillaceae</taxon>
        <taxon>Paenibacillus</taxon>
    </lineage>
</organism>
<dbReference type="RefSeq" id="WP_162638125.1">
    <property type="nucleotide sequence ID" value="NZ_CP048286.1"/>
</dbReference>
<dbReference type="Proteomes" id="UP000479114">
    <property type="component" value="Chromosome"/>
</dbReference>
<dbReference type="EMBL" id="CP048286">
    <property type="protein sequence ID" value="QHW29555.1"/>
    <property type="molecule type" value="Genomic_DNA"/>
</dbReference>
<sequence length="383" mass="41695">MRKKKYAPLAVLTAISLLLLTSSCMGNPRSETIIIPAADEDQTNEGDNAQSFQVQTIYRLPALAATDISLLGWTSNADLVGLDAESRASMTTGLRLQRLGKPYEQFKPLDSLIPGANWFGLSPNGRQIAYIAKSTTGTALTLLSLTDGKAVQSAAPPNSEWQLQSRTLNWSGNSRFLSYLVSGEDRTEQRIVVCDSADGQVKLYPLTGLQDFGEIVKVVLSDDGSGALIETGKTVAFAKRSGSGYAVQYDHPSGNGESEWVNDSQFAFLGFDGTLFQYDSRNGELSVLLEKVDSFRLSPDRKLIAYTLNDQDTIFAGRLQGNNVLYKGSVYQGVYPFQMTWSPDGGALLVDGSKRYARSAAQIQPSSEAKPAVDLLPFIIQFR</sequence>
<evidence type="ECO:0000256" key="1">
    <source>
        <dbReference type="SAM" id="SignalP"/>
    </source>
</evidence>